<sequence>MNEVSSSPAALFLSSFSPNIDAPPALPDDEGQTVAGYVLGPIVGRGGFSTIRTGTSPSGDLVAIKIVRRSDVSSQPNPEAEAKRLDHEAQVWSSLHHEHILPLFKSDHTSYADYFVTQYCPAGSLYDILKRDGRPALPHDDAGMMFRQVVRGLQYLHDTMGCVHGDIKLENMLVDEMGICKIADFGMTRKIGEIDPIEHDQQEREHPIHSRRHTKAGLSARPSLLRHKATDPSRHATRHRNSTPLRGSQAPQPHQIYQQGSLPYASPELLLPHGGSLYVPHPAQDIWALGVMLYALLTGRLPFADSFEPRLQMKILHGAFEMPTDIGFAAERILAGCLDTNVASRWTIAMVDEVAWGIGWASHDSSPPSNHE</sequence>
<reference evidence="1" key="2">
    <citation type="journal article" date="2020" name="Nat. Commun.">
        <title>Large-scale genome sequencing of mycorrhizal fungi provides insights into the early evolution of symbiotic traits.</title>
        <authorList>
            <person name="Miyauchi S."/>
            <person name="Kiss E."/>
            <person name="Kuo A."/>
            <person name="Drula E."/>
            <person name="Kohler A."/>
            <person name="Sanchez-Garcia M."/>
            <person name="Morin E."/>
            <person name="Andreopoulos B."/>
            <person name="Barry K.W."/>
            <person name="Bonito G."/>
            <person name="Buee M."/>
            <person name="Carver A."/>
            <person name="Chen C."/>
            <person name="Cichocki N."/>
            <person name="Clum A."/>
            <person name="Culley D."/>
            <person name="Crous P.W."/>
            <person name="Fauchery L."/>
            <person name="Girlanda M."/>
            <person name="Hayes R.D."/>
            <person name="Keri Z."/>
            <person name="LaButti K."/>
            <person name="Lipzen A."/>
            <person name="Lombard V."/>
            <person name="Magnuson J."/>
            <person name="Maillard F."/>
            <person name="Murat C."/>
            <person name="Nolan M."/>
            <person name="Ohm R.A."/>
            <person name="Pangilinan J."/>
            <person name="Pereira M.F."/>
            <person name="Perotto S."/>
            <person name="Peter M."/>
            <person name="Pfister S."/>
            <person name="Riley R."/>
            <person name="Sitrit Y."/>
            <person name="Stielow J.B."/>
            <person name="Szollosi G."/>
            <person name="Zifcakova L."/>
            <person name="Stursova M."/>
            <person name="Spatafora J.W."/>
            <person name="Tedersoo L."/>
            <person name="Vaario L.M."/>
            <person name="Yamada A."/>
            <person name="Yan M."/>
            <person name="Wang P."/>
            <person name="Xu J."/>
            <person name="Bruns T."/>
            <person name="Baldrian P."/>
            <person name="Vilgalys R."/>
            <person name="Dunand C."/>
            <person name="Henrissat B."/>
            <person name="Grigoriev I.V."/>
            <person name="Hibbett D."/>
            <person name="Nagy L.G."/>
            <person name="Martin F.M."/>
        </authorList>
    </citation>
    <scope>NUCLEOTIDE SEQUENCE</scope>
    <source>
        <strain evidence="1">P2</strain>
    </source>
</reference>
<organism evidence="1 2">
    <name type="scientific">Thelephora ganbajun</name>
    <name type="common">Ganba fungus</name>
    <dbReference type="NCBI Taxonomy" id="370292"/>
    <lineage>
        <taxon>Eukaryota</taxon>
        <taxon>Fungi</taxon>
        <taxon>Dikarya</taxon>
        <taxon>Basidiomycota</taxon>
        <taxon>Agaricomycotina</taxon>
        <taxon>Agaricomycetes</taxon>
        <taxon>Thelephorales</taxon>
        <taxon>Thelephoraceae</taxon>
        <taxon>Thelephora</taxon>
    </lineage>
</organism>
<name>A0ACB6ZHY0_THEGA</name>
<proteinExistence type="predicted"/>
<accession>A0ACB6ZHY0</accession>
<dbReference type="Proteomes" id="UP000886501">
    <property type="component" value="Unassembled WGS sequence"/>
</dbReference>
<feature type="non-terminal residue" evidence="1">
    <location>
        <position position="372"/>
    </location>
</feature>
<dbReference type="EMBL" id="MU117998">
    <property type="protein sequence ID" value="KAF9649415.1"/>
    <property type="molecule type" value="Genomic_DNA"/>
</dbReference>
<keyword evidence="2" id="KW-1185">Reference proteome</keyword>
<reference evidence="1" key="1">
    <citation type="submission" date="2019-10" db="EMBL/GenBank/DDBJ databases">
        <authorList>
            <consortium name="DOE Joint Genome Institute"/>
            <person name="Kuo A."/>
            <person name="Miyauchi S."/>
            <person name="Kiss E."/>
            <person name="Drula E."/>
            <person name="Kohler A."/>
            <person name="Sanchez-Garcia M."/>
            <person name="Andreopoulos B."/>
            <person name="Barry K.W."/>
            <person name="Bonito G."/>
            <person name="Buee M."/>
            <person name="Carver A."/>
            <person name="Chen C."/>
            <person name="Cichocki N."/>
            <person name="Clum A."/>
            <person name="Culley D."/>
            <person name="Crous P.W."/>
            <person name="Fauchery L."/>
            <person name="Girlanda M."/>
            <person name="Hayes R."/>
            <person name="Keri Z."/>
            <person name="Labutti K."/>
            <person name="Lipzen A."/>
            <person name="Lombard V."/>
            <person name="Magnuson J."/>
            <person name="Maillard F."/>
            <person name="Morin E."/>
            <person name="Murat C."/>
            <person name="Nolan M."/>
            <person name="Ohm R."/>
            <person name="Pangilinan J."/>
            <person name="Pereira M."/>
            <person name="Perotto S."/>
            <person name="Peter M."/>
            <person name="Riley R."/>
            <person name="Sitrit Y."/>
            <person name="Stielow B."/>
            <person name="Szollosi G."/>
            <person name="Zifcakova L."/>
            <person name="Stursova M."/>
            <person name="Spatafora J.W."/>
            <person name="Tedersoo L."/>
            <person name="Vaario L.-M."/>
            <person name="Yamada A."/>
            <person name="Yan M."/>
            <person name="Wang P."/>
            <person name="Xu J."/>
            <person name="Bruns T."/>
            <person name="Baldrian P."/>
            <person name="Vilgalys R."/>
            <person name="Henrissat B."/>
            <person name="Grigoriev I.V."/>
            <person name="Hibbett D."/>
            <person name="Nagy L.G."/>
            <person name="Martin F.M."/>
        </authorList>
    </citation>
    <scope>NUCLEOTIDE SEQUENCE</scope>
    <source>
        <strain evidence="1">P2</strain>
    </source>
</reference>
<comment type="caution">
    <text evidence="1">The sequence shown here is derived from an EMBL/GenBank/DDBJ whole genome shotgun (WGS) entry which is preliminary data.</text>
</comment>
<gene>
    <name evidence="1" type="ORF">BDM02DRAFT_3094761</name>
</gene>
<evidence type="ECO:0000313" key="2">
    <source>
        <dbReference type="Proteomes" id="UP000886501"/>
    </source>
</evidence>
<protein>
    <submittedName>
        <fullName evidence="1">Kinase-like protein</fullName>
    </submittedName>
</protein>
<evidence type="ECO:0000313" key="1">
    <source>
        <dbReference type="EMBL" id="KAF9649415.1"/>
    </source>
</evidence>